<evidence type="ECO:0000313" key="3">
    <source>
        <dbReference type="Proteomes" id="UP000824200"/>
    </source>
</evidence>
<accession>A0A9D1J8B2</accession>
<dbReference type="Proteomes" id="UP000824200">
    <property type="component" value="Unassembled WGS sequence"/>
</dbReference>
<sequence>MKNTVYTSHDGKEIALYTWDEVKKPKGVVKIAHGMAEHSARYDEFAQFLNSNDYIVVMNDHRGHGLTAEADSLGYEEGDMWTKNVQDQVALLKYCKEKYSLPVIMMGHSYGSFITQAVMEERPDADAFVLCGSSFMKGLSYTACRIISGSMCRNKGGRYPAQLIVDLSFKSYEKKFHGKNSWLNRNEAEVKKYNDDPMCGFVCSANFYRSFMNGISVLYKKENYSRIDVTKPLLIISGSEDPVGEYSKGVNKLEKFYVKTVGMQSVTKHLYENARHEILKELCKDRVFSDILQWLDSCVNK</sequence>
<reference evidence="2" key="2">
    <citation type="journal article" date="2021" name="PeerJ">
        <title>Extensive microbial diversity within the chicken gut microbiome revealed by metagenomics and culture.</title>
        <authorList>
            <person name="Gilroy R."/>
            <person name="Ravi A."/>
            <person name="Getino M."/>
            <person name="Pursley I."/>
            <person name="Horton D.L."/>
            <person name="Alikhan N.F."/>
            <person name="Baker D."/>
            <person name="Gharbi K."/>
            <person name="Hall N."/>
            <person name="Watson M."/>
            <person name="Adriaenssens E.M."/>
            <person name="Foster-Nyarko E."/>
            <person name="Jarju S."/>
            <person name="Secka A."/>
            <person name="Antonio M."/>
            <person name="Oren A."/>
            <person name="Chaudhuri R.R."/>
            <person name="La Ragione R."/>
            <person name="Hildebrand F."/>
            <person name="Pallen M.J."/>
        </authorList>
    </citation>
    <scope>NUCLEOTIDE SEQUENCE</scope>
    <source>
        <strain evidence="2">CHK121-14286</strain>
    </source>
</reference>
<feature type="domain" description="Serine aminopeptidase S33" evidence="1">
    <location>
        <begin position="24"/>
        <end position="281"/>
    </location>
</feature>
<dbReference type="InterPro" id="IPR051044">
    <property type="entry name" value="MAG_DAG_Lipase"/>
</dbReference>
<proteinExistence type="predicted"/>
<keyword evidence="2" id="KW-0378">Hydrolase</keyword>
<dbReference type="PANTHER" id="PTHR11614">
    <property type="entry name" value="PHOSPHOLIPASE-RELATED"/>
    <property type="match status" value="1"/>
</dbReference>
<evidence type="ECO:0000259" key="1">
    <source>
        <dbReference type="Pfam" id="PF12146"/>
    </source>
</evidence>
<dbReference type="Gene3D" id="3.40.50.1820">
    <property type="entry name" value="alpha/beta hydrolase"/>
    <property type="match status" value="1"/>
</dbReference>
<gene>
    <name evidence="2" type="ORF">IAC95_04775</name>
</gene>
<dbReference type="SUPFAM" id="SSF53474">
    <property type="entry name" value="alpha/beta-Hydrolases"/>
    <property type="match status" value="1"/>
</dbReference>
<organism evidence="2 3">
    <name type="scientific">Candidatus Fimimonas gallinarum</name>
    <dbReference type="NCBI Taxonomy" id="2840821"/>
    <lineage>
        <taxon>Bacteria</taxon>
        <taxon>Pseudomonadati</taxon>
        <taxon>Myxococcota</taxon>
        <taxon>Myxococcia</taxon>
        <taxon>Myxococcales</taxon>
        <taxon>Cystobacterineae</taxon>
        <taxon>Myxococcaceae</taxon>
        <taxon>Myxococcaceae incertae sedis</taxon>
        <taxon>Candidatus Fimimonas</taxon>
    </lineage>
</organism>
<dbReference type="EMBL" id="DVHL01000039">
    <property type="protein sequence ID" value="HIR66171.1"/>
    <property type="molecule type" value="Genomic_DNA"/>
</dbReference>
<dbReference type="AlphaFoldDB" id="A0A9D1J8B2"/>
<dbReference type="GO" id="GO:0016787">
    <property type="term" value="F:hydrolase activity"/>
    <property type="evidence" value="ECO:0007669"/>
    <property type="project" value="UniProtKB-KW"/>
</dbReference>
<dbReference type="InterPro" id="IPR029058">
    <property type="entry name" value="AB_hydrolase_fold"/>
</dbReference>
<protein>
    <submittedName>
        <fullName evidence="2">Alpha/beta hydrolase</fullName>
    </submittedName>
</protein>
<dbReference type="Pfam" id="PF12146">
    <property type="entry name" value="Hydrolase_4"/>
    <property type="match status" value="1"/>
</dbReference>
<evidence type="ECO:0000313" key="2">
    <source>
        <dbReference type="EMBL" id="HIR66171.1"/>
    </source>
</evidence>
<reference evidence="2" key="1">
    <citation type="submission" date="2020-10" db="EMBL/GenBank/DDBJ databases">
        <authorList>
            <person name="Gilroy R."/>
        </authorList>
    </citation>
    <scope>NUCLEOTIDE SEQUENCE</scope>
    <source>
        <strain evidence="2">CHK121-14286</strain>
    </source>
</reference>
<name>A0A9D1J8B2_9BACT</name>
<comment type="caution">
    <text evidence="2">The sequence shown here is derived from an EMBL/GenBank/DDBJ whole genome shotgun (WGS) entry which is preliminary data.</text>
</comment>
<dbReference type="InterPro" id="IPR022742">
    <property type="entry name" value="Hydrolase_4"/>
</dbReference>